<evidence type="ECO:0000313" key="2">
    <source>
        <dbReference type="EMBL" id="XDI04632.1"/>
    </source>
</evidence>
<gene>
    <name evidence="2" type="ORF">ABFY20_15000</name>
</gene>
<sequence>MRDPFDTFMIYLPYWLPAVIVGSVLQWLIIRGAVLSALRRHSWDRRNARESTATEPDAPAGSE</sequence>
<protein>
    <submittedName>
        <fullName evidence="2">Uncharacterized protein</fullName>
    </submittedName>
</protein>
<reference evidence="2" key="1">
    <citation type="submission" date="2024-05" db="EMBL/GenBank/DDBJ databases">
        <title>Herbiconiux sp. A18JL235.</title>
        <authorList>
            <person name="Zhang G."/>
        </authorList>
    </citation>
    <scope>NUCLEOTIDE SEQUENCE</scope>
    <source>
        <strain evidence="2">A18JL235</strain>
    </source>
</reference>
<keyword evidence="1" id="KW-1133">Transmembrane helix</keyword>
<dbReference type="RefSeq" id="WP_368497037.1">
    <property type="nucleotide sequence ID" value="NZ_CP162511.1"/>
</dbReference>
<name>A0AB39BEM5_9MICO</name>
<keyword evidence="1" id="KW-0472">Membrane</keyword>
<dbReference type="EMBL" id="CP162511">
    <property type="protein sequence ID" value="XDI04632.1"/>
    <property type="molecule type" value="Genomic_DNA"/>
</dbReference>
<accession>A0AB39BEM5</accession>
<dbReference type="AlphaFoldDB" id="A0AB39BEM5"/>
<feature type="transmembrane region" description="Helical" evidence="1">
    <location>
        <begin position="12"/>
        <end position="38"/>
    </location>
</feature>
<organism evidence="2">
    <name type="scientific">Herbiconiux sp. A18JL235</name>
    <dbReference type="NCBI Taxonomy" id="3152363"/>
    <lineage>
        <taxon>Bacteria</taxon>
        <taxon>Bacillati</taxon>
        <taxon>Actinomycetota</taxon>
        <taxon>Actinomycetes</taxon>
        <taxon>Micrococcales</taxon>
        <taxon>Microbacteriaceae</taxon>
        <taxon>Herbiconiux</taxon>
    </lineage>
</organism>
<proteinExistence type="predicted"/>
<keyword evidence="1" id="KW-0812">Transmembrane</keyword>
<evidence type="ECO:0000256" key="1">
    <source>
        <dbReference type="SAM" id="Phobius"/>
    </source>
</evidence>